<dbReference type="PANTHER" id="PTHR33295:SF19">
    <property type="entry name" value="ARCHAEAL ATPASE"/>
    <property type="match status" value="1"/>
</dbReference>
<gene>
    <name evidence="2" type="ORF">B1A_00750</name>
</gene>
<dbReference type="InterPro" id="IPR025420">
    <property type="entry name" value="DUF4143"/>
</dbReference>
<name>T1C529_9ZZZZ</name>
<feature type="domain" description="DUF4143" evidence="1">
    <location>
        <begin position="62"/>
        <end position="171"/>
    </location>
</feature>
<sequence length="174" mass="19616">TLLSGRQVVVYVHTLNLLEYQKFAGADGNAGRFIAEGGFPAIALSASKEDIASNYFNTIILKDVIQRFRIQKQDELIRLAKFYITSVGSRITFNSVSKFLKLSVKTAYNFSHYLGKSYLIFFVDRFSFSIKAQDNSPKKVYSTDNAFPSMLGVNPIEIRGRLLENAIASMLYMI</sequence>
<dbReference type="Pfam" id="PF13635">
    <property type="entry name" value="DUF4143"/>
    <property type="match status" value="1"/>
</dbReference>
<dbReference type="PANTHER" id="PTHR33295">
    <property type="entry name" value="ATPASE"/>
    <property type="match status" value="1"/>
</dbReference>
<dbReference type="AlphaFoldDB" id="T1C529"/>
<proteinExistence type="predicted"/>
<dbReference type="EMBL" id="AUZX01000572">
    <property type="protein sequence ID" value="EQD80576.1"/>
    <property type="molecule type" value="Genomic_DNA"/>
</dbReference>
<protein>
    <submittedName>
        <fullName evidence="2">ATPase</fullName>
    </submittedName>
</protein>
<reference evidence="2" key="2">
    <citation type="journal article" date="2014" name="ISME J.">
        <title>Microbial stratification in low pH oxic and suboxic macroscopic growths along an acid mine drainage.</title>
        <authorList>
            <person name="Mendez-Garcia C."/>
            <person name="Mesa V."/>
            <person name="Sprenger R.R."/>
            <person name="Richter M."/>
            <person name="Diez M.S."/>
            <person name="Solano J."/>
            <person name="Bargiela R."/>
            <person name="Golyshina O.V."/>
            <person name="Manteca A."/>
            <person name="Ramos J.L."/>
            <person name="Gallego J.R."/>
            <person name="Llorente I."/>
            <person name="Martins Dos Santos V.A."/>
            <person name="Jensen O.N."/>
            <person name="Pelaez A.I."/>
            <person name="Sanchez J."/>
            <person name="Ferrer M."/>
        </authorList>
    </citation>
    <scope>NUCLEOTIDE SEQUENCE</scope>
</reference>
<evidence type="ECO:0000313" key="2">
    <source>
        <dbReference type="EMBL" id="EQD80576.1"/>
    </source>
</evidence>
<accession>T1C529</accession>
<feature type="non-terminal residue" evidence="2">
    <location>
        <position position="1"/>
    </location>
</feature>
<feature type="non-terminal residue" evidence="2">
    <location>
        <position position="174"/>
    </location>
</feature>
<reference evidence="2" key="1">
    <citation type="submission" date="2013-08" db="EMBL/GenBank/DDBJ databases">
        <authorList>
            <person name="Mendez C."/>
            <person name="Richter M."/>
            <person name="Ferrer M."/>
            <person name="Sanchez J."/>
        </authorList>
    </citation>
    <scope>NUCLEOTIDE SEQUENCE</scope>
</reference>
<evidence type="ECO:0000259" key="1">
    <source>
        <dbReference type="Pfam" id="PF13635"/>
    </source>
</evidence>
<organism evidence="2">
    <name type="scientific">mine drainage metagenome</name>
    <dbReference type="NCBI Taxonomy" id="410659"/>
    <lineage>
        <taxon>unclassified sequences</taxon>
        <taxon>metagenomes</taxon>
        <taxon>ecological metagenomes</taxon>
    </lineage>
</organism>
<comment type="caution">
    <text evidence="2">The sequence shown here is derived from an EMBL/GenBank/DDBJ whole genome shotgun (WGS) entry which is preliminary data.</text>
</comment>